<dbReference type="EMBL" id="AJWJ01000037">
    <property type="protein sequence ID" value="KAF2077159.1"/>
    <property type="molecule type" value="Genomic_DNA"/>
</dbReference>
<dbReference type="GO" id="GO:0001732">
    <property type="term" value="P:formation of cytoplasmic translation initiation complex"/>
    <property type="evidence" value="ECO:0007669"/>
    <property type="project" value="UniProtKB-UniRule"/>
</dbReference>
<evidence type="ECO:0000256" key="2">
    <source>
        <dbReference type="ARBA" id="ARBA00022540"/>
    </source>
</evidence>
<dbReference type="PANTHER" id="PTHR21681">
    <property type="entry name" value="EUKARYOTIC TRANSLATION INITIATION FACTOR 3 SUBUNIT J"/>
    <property type="match status" value="1"/>
</dbReference>
<feature type="compositionally biased region" description="Acidic residues" evidence="5">
    <location>
        <begin position="23"/>
        <end position="37"/>
    </location>
</feature>
<feature type="region of interest" description="Disordered" evidence="5">
    <location>
        <begin position="1"/>
        <end position="84"/>
    </location>
</feature>
<name>A0A8J4VAI0_9MYCE</name>
<keyword evidence="7" id="KW-1185">Reference proteome</keyword>
<dbReference type="OrthoDB" id="20381at2759"/>
<gene>
    <name evidence="6" type="ORF">CYY_001544</name>
</gene>
<evidence type="ECO:0000256" key="3">
    <source>
        <dbReference type="ARBA" id="ARBA00022917"/>
    </source>
</evidence>
<sequence>MSNWDDEDFESSKWADENREGADVDEWDAESEEEEANDTPKPVVEKPKPALTKKQALQKALELKEKEERESKNKPTSEFDIYMDEKRKKELQEASDLENSKTLFSGLAVSTNTGASPIDSFKPSTEKEFIQYADMLSDYIKKYDTSIHYLEFFKQILKKTLPDTSSKDLGEISKALNVMLNEKIKNEKNTGKGKKPAKAAVAPKRSLGRMDDEIKTYDDFDEDDFM</sequence>
<evidence type="ECO:0000256" key="4">
    <source>
        <dbReference type="HAMAP-Rule" id="MF_03009"/>
    </source>
</evidence>
<keyword evidence="3 4" id="KW-0648">Protein biosynthesis</keyword>
<feature type="region of interest" description="Disordered" evidence="5">
    <location>
        <begin position="185"/>
        <end position="206"/>
    </location>
</feature>
<dbReference type="HAMAP" id="MF_03009">
    <property type="entry name" value="eIF3j"/>
    <property type="match status" value="1"/>
</dbReference>
<dbReference type="InterPro" id="IPR013906">
    <property type="entry name" value="eIF3j"/>
</dbReference>
<dbReference type="AlphaFoldDB" id="A0A8J4VAI0"/>
<comment type="subunit">
    <text evidence="4">Component of the eukaryotic translation initiation factor 3 (eIF-3) complex.</text>
</comment>
<dbReference type="InterPro" id="IPR023194">
    <property type="entry name" value="eIF3-like_dom_sf"/>
</dbReference>
<dbReference type="PANTHER" id="PTHR21681:SF0">
    <property type="entry name" value="EUKARYOTIC TRANSLATION INITIATION FACTOR 3 SUBUNIT J"/>
    <property type="match status" value="1"/>
</dbReference>
<evidence type="ECO:0000256" key="1">
    <source>
        <dbReference type="ARBA" id="ARBA00022490"/>
    </source>
</evidence>
<comment type="subcellular location">
    <subcellularLocation>
        <location evidence="4">Cytoplasm</location>
    </subcellularLocation>
</comment>
<evidence type="ECO:0000256" key="5">
    <source>
        <dbReference type="SAM" id="MobiDB-lite"/>
    </source>
</evidence>
<dbReference type="Pfam" id="PF08597">
    <property type="entry name" value="eIF3_subunit"/>
    <property type="match status" value="1"/>
</dbReference>
<dbReference type="GO" id="GO:0016282">
    <property type="term" value="C:eukaryotic 43S preinitiation complex"/>
    <property type="evidence" value="ECO:0007669"/>
    <property type="project" value="UniProtKB-UniRule"/>
</dbReference>
<dbReference type="GO" id="GO:0003743">
    <property type="term" value="F:translation initiation factor activity"/>
    <property type="evidence" value="ECO:0007669"/>
    <property type="project" value="UniProtKB-UniRule"/>
</dbReference>
<dbReference type="GO" id="GO:0033290">
    <property type="term" value="C:eukaryotic 48S preinitiation complex"/>
    <property type="evidence" value="ECO:0007669"/>
    <property type="project" value="UniProtKB-UniRule"/>
</dbReference>
<feature type="compositionally biased region" description="Basic and acidic residues" evidence="5">
    <location>
        <begin position="10"/>
        <end position="22"/>
    </location>
</feature>
<reference evidence="6" key="1">
    <citation type="submission" date="2020-01" db="EMBL/GenBank/DDBJ databases">
        <title>Development of genomics and gene disruption for Polysphondylium violaceum indicates a role for the polyketide synthase stlB in stalk morphogenesis.</title>
        <authorList>
            <person name="Narita B."/>
            <person name="Kawabe Y."/>
            <person name="Kin K."/>
            <person name="Saito T."/>
            <person name="Gibbs R."/>
            <person name="Kuspa A."/>
            <person name="Muzny D."/>
            <person name="Queller D."/>
            <person name="Richards S."/>
            <person name="Strassman J."/>
            <person name="Sucgang R."/>
            <person name="Worley K."/>
            <person name="Schaap P."/>
        </authorList>
    </citation>
    <scope>NUCLEOTIDE SEQUENCE</scope>
    <source>
        <strain evidence="6">QSvi11</strain>
    </source>
</reference>
<dbReference type="Gene3D" id="1.10.246.60">
    <property type="entry name" value="Eukaryotic translation initiation factor 3 like domains"/>
    <property type="match status" value="1"/>
</dbReference>
<proteinExistence type="inferred from homology"/>
<dbReference type="Proteomes" id="UP000695562">
    <property type="component" value="Unassembled WGS sequence"/>
</dbReference>
<keyword evidence="2 4" id="KW-0396">Initiation factor</keyword>
<accession>A0A8J4VAI0</accession>
<dbReference type="GO" id="GO:0005852">
    <property type="term" value="C:eukaryotic translation initiation factor 3 complex"/>
    <property type="evidence" value="ECO:0007669"/>
    <property type="project" value="UniProtKB-UniRule"/>
</dbReference>
<comment type="caution">
    <text evidence="6">The sequence shown here is derived from an EMBL/GenBank/DDBJ whole genome shotgun (WGS) entry which is preliminary data.</text>
</comment>
<feature type="compositionally biased region" description="Basic and acidic residues" evidence="5">
    <location>
        <begin position="61"/>
        <end position="84"/>
    </location>
</feature>
<evidence type="ECO:0000313" key="6">
    <source>
        <dbReference type="EMBL" id="KAF2077159.1"/>
    </source>
</evidence>
<feature type="compositionally biased region" description="Low complexity" evidence="5">
    <location>
        <begin position="49"/>
        <end position="60"/>
    </location>
</feature>
<comment type="similarity">
    <text evidence="4">Belongs to the eIF-3 subunit J family.</text>
</comment>
<evidence type="ECO:0000313" key="7">
    <source>
        <dbReference type="Proteomes" id="UP000695562"/>
    </source>
</evidence>
<keyword evidence="1 4" id="KW-0963">Cytoplasm</keyword>
<protein>
    <recommendedName>
        <fullName evidence="4">Eukaryotic translation initiation factor 3 subunit J</fullName>
        <shortName evidence="4">eIF3j</shortName>
    </recommendedName>
</protein>
<comment type="function">
    <text evidence="4">Component of the eukaryotic translation initiation factor 3 (eIF-3) complex, which is involved in protein synthesis of a specialized repertoire of mRNAs and, together with other initiation factors, stimulates binding of mRNA and methionyl-tRNAi to the 40S ribosome. The eIF-3 complex specifically targets and initiates translation of a subset of mRNAs involved in cell proliferation.</text>
</comment>
<organism evidence="6 7">
    <name type="scientific">Polysphondylium violaceum</name>
    <dbReference type="NCBI Taxonomy" id="133409"/>
    <lineage>
        <taxon>Eukaryota</taxon>
        <taxon>Amoebozoa</taxon>
        <taxon>Evosea</taxon>
        <taxon>Eumycetozoa</taxon>
        <taxon>Dictyostelia</taxon>
        <taxon>Dictyosteliales</taxon>
        <taxon>Dictyosteliaceae</taxon>
        <taxon>Polysphondylium</taxon>
    </lineage>
</organism>